<keyword evidence="2" id="KW-0813">Transport</keyword>
<comment type="similarity">
    <text evidence="6">Belongs to the major facilitator superfamily. Phosphate:H(+) symporter (TC 2.A.1.9) family.</text>
</comment>
<feature type="transmembrane region" description="Helical" evidence="7">
    <location>
        <begin position="538"/>
        <end position="557"/>
    </location>
</feature>
<keyword evidence="10" id="KW-1185">Reference proteome</keyword>
<feature type="domain" description="Major facilitator superfamily (MFS) profile" evidence="8">
    <location>
        <begin position="500"/>
        <end position="947"/>
    </location>
</feature>
<evidence type="ECO:0000256" key="6">
    <source>
        <dbReference type="ARBA" id="ARBA00044504"/>
    </source>
</evidence>
<feature type="transmembrane region" description="Helical" evidence="7">
    <location>
        <begin position="176"/>
        <end position="193"/>
    </location>
</feature>
<feature type="transmembrane region" description="Helical" evidence="7">
    <location>
        <begin position="893"/>
        <end position="916"/>
    </location>
</feature>
<dbReference type="Gene3D" id="1.20.1250.20">
    <property type="entry name" value="MFS general substrate transporter like domains"/>
    <property type="match status" value="4"/>
</dbReference>
<dbReference type="PANTHER" id="PTHR23511">
    <property type="entry name" value="SYNAPTIC VESICLE GLYCOPROTEIN 2"/>
    <property type="match status" value="1"/>
</dbReference>
<evidence type="ECO:0000256" key="7">
    <source>
        <dbReference type="SAM" id="Phobius"/>
    </source>
</evidence>
<keyword evidence="4 7" id="KW-1133">Transmembrane helix</keyword>
<feature type="domain" description="Major facilitator superfamily (MFS) profile" evidence="8">
    <location>
        <begin position="85"/>
        <end position="504"/>
    </location>
</feature>
<feature type="transmembrane region" description="Helical" evidence="7">
    <location>
        <begin position="569"/>
        <end position="585"/>
    </location>
</feature>
<feature type="transmembrane region" description="Helical" evidence="7">
    <location>
        <begin position="922"/>
        <end position="942"/>
    </location>
</feature>
<dbReference type="PROSITE" id="PS00216">
    <property type="entry name" value="SUGAR_TRANSPORT_1"/>
    <property type="match status" value="1"/>
</dbReference>
<dbReference type="GO" id="GO:0016020">
    <property type="term" value="C:membrane"/>
    <property type="evidence" value="ECO:0007669"/>
    <property type="project" value="UniProtKB-SubCell"/>
</dbReference>
<accession>A0AAV6X786</accession>
<feature type="transmembrane region" description="Helical" evidence="7">
    <location>
        <begin position="380"/>
        <end position="398"/>
    </location>
</feature>
<feature type="transmembrane region" description="Helical" evidence="7">
    <location>
        <begin position="624"/>
        <end position="645"/>
    </location>
</feature>
<feature type="transmembrane region" description="Helical" evidence="7">
    <location>
        <begin position="302"/>
        <end position="323"/>
    </location>
</feature>
<dbReference type="InterPro" id="IPR011701">
    <property type="entry name" value="MFS"/>
</dbReference>
<feature type="transmembrane region" description="Helical" evidence="7">
    <location>
        <begin position="72"/>
        <end position="94"/>
    </location>
</feature>
<proteinExistence type="inferred from homology"/>
<gene>
    <name evidence="9" type="ORF">BUALT_Bualt09G0048600</name>
</gene>
<dbReference type="InterPro" id="IPR005828">
    <property type="entry name" value="MFS_sugar_transport-like"/>
</dbReference>
<keyword evidence="5 7" id="KW-0472">Membrane</keyword>
<feature type="transmembrane region" description="Helical" evidence="7">
    <location>
        <begin position="447"/>
        <end position="467"/>
    </location>
</feature>
<evidence type="ECO:0000256" key="2">
    <source>
        <dbReference type="ARBA" id="ARBA00022448"/>
    </source>
</evidence>
<organism evidence="9 10">
    <name type="scientific">Buddleja alternifolia</name>
    <dbReference type="NCBI Taxonomy" id="168488"/>
    <lineage>
        <taxon>Eukaryota</taxon>
        <taxon>Viridiplantae</taxon>
        <taxon>Streptophyta</taxon>
        <taxon>Embryophyta</taxon>
        <taxon>Tracheophyta</taxon>
        <taxon>Spermatophyta</taxon>
        <taxon>Magnoliopsida</taxon>
        <taxon>eudicotyledons</taxon>
        <taxon>Gunneridae</taxon>
        <taxon>Pentapetalae</taxon>
        <taxon>asterids</taxon>
        <taxon>lamiids</taxon>
        <taxon>Lamiales</taxon>
        <taxon>Scrophulariaceae</taxon>
        <taxon>Buddlejeae</taxon>
        <taxon>Buddleja</taxon>
    </lineage>
</organism>
<feature type="transmembrane region" description="Helical" evidence="7">
    <location>
        <begin position="123"/>
        <end position="142"/>
    </location>
</feature>
<feature type="transmembrane region" description="Helical" evidence="7">
    <location>
        <begin position="591"/>
        <end position="612"/>
    </location>
</feature>
<dbReference type="EMBL" id="WHWC01000009">
    <property type="protein sequence ID" value="KAG8376297.1"/>
    <property type="molecule type" value="Genomic_DNA"/>
</dbReference>
<dbReference type="InterPro" id="IPR005829">
    <property type="entry name" value="Sugar_transporter_CS"/>
</dbReference>
<feature type="transmembrane region" description="Helical" evidence="7">
    <location>
        <begin position="755"/>
        <end position="776"/>
    </location>
</feature>
<protein>
    <recommendedName>
        <fullName evidence="8">Major facilitator superfamily (MFS) profile domain-containing protein</fullName>
    </recommendedName>
</protein>
<evidence type="ECO:0000256" key="3">
    <source>
        <dbReference type="ARBA" id="ARBA00022692"/>
    </source>
</evidence>
<feature type="transmembrane region" description="Helical" evidence="7">
    <location>
        <begin position="651"/>
        <end position="673"/>
    </location>
</feature>
<dbReference type="Proteomes" id="UP000826271">
    <property type="component" value="Unassembled WGS sequence"/>
</dbReference>
<dbReference type="Pfam" id="PF00083">
    <property type="entry name" value="Sugar_tr"/>
    <property type="match status" value="2"/>
</dbReference>
<feature type="transmembrane region" description="Helical" evidence="7">
    <location>
        <begin position="488"/>
        <end position="509"/>
    </location>
</feature>
<dbReference type="InterPro" id="IPR020846">
    <property type="entry name" value="MFS_dom"/>
</dbReference>
<dbReference type="AlphaFoldDB" id="A0AAV6X786"/>
<evidence type="ECO:0000313" key="10">
    <source>
        <dbReference type="Proteomes" id="UP000826271"/>
    </source>
</evidence>
<dbReference type="PROSITE" id="PS50850">
    <property type="entry name" value="MFS"/>
    <property type="match status" value="2"/>
</dbReference>
<feature type="transmembrane region" description="Helical" evidence="7">
    <location>
        <begin position="200"/>
        <end position="220"/>
    </location>
</feature>
<dbReference type="PANTHER" id="PTHR23511:SF5">
    <property type="entry name" value="MAJOR FACILITATOR-TYPE TRANSPORTER HXNZ-RELATED"/>
    <property type="match status" value="1"/>
</dbReference>
<feature type="transmembrane region" description="Helical" evidence="7">
    <location>
        <begin position="810"/>
        <end position="827"/>
    </location>
</feature>
<dbReference type="SUPFAM" id="SSF103473">
    <property type="entry name" value="MFS general substrate transporter"/>
    <property type="match status" value="2"/>
</dbReference>
<comment type="caution">
    <text evidence="9">The sequence shown here is derived from an EMBL/GenBank/DDBJ whole genome shotgun (WGS) entry which is preliminary data.</text>
</comment>
<evidence type="ECO:0000256" key="5">
    <source>
        <dbReference type="ARBA" id="ARBA00023136"/>
    </source>
</evidence>
<dbReference type="GO" id="GO:0022857">
    <property type="term" value="F:transmembrane transporter activity"/>
    <property type="evidence" value="ECO:0007669"/>
    <property type="project" value="InterPro"/>
</dbReference>
<evidence type="ECO:0000256" key="4">
    <source>
        <dbReference type="ARBA" id="ARBA00022989"/>
    </source>
</evidence>
<evidence type="ECO:0000256" key="1">
    <source>
        <dbReference type="ARBA" id="ARBA00004141"/>
    </source>
</evidence>
<name>A0AAV6X786_9LAMI</name>
<sequence>MHTVMSFRRRKISPASPAKHRLIFLNCEQSNFSATFELEMKMCGKGKKKRQHLSLKMENQERRRHGYTMDEALSTLGFGNFQGFALFFAGIGWFTEAMEITLLSFIGPALKSEWSLSPSQESFLSSAVFGGMFLGALFWGFISDAYGRRMGLRAVSMATFGAGLLSAFSPDYKSLLILRFLLGFGAGGGHIIMPRLSWRWLLALSSLPSIMVLLFCSFVLESPRYLFMKGRSNEAIRVLEKVALINRKELPTDNLISDQQRIRINEENVPSEGTHLITSTEKQKSSFKTCLKPLVELFSSELYLITILVLFLNFVHTFAYYGLALMISALDSEQSDCQSLSTLSNNVKNDSMDSDLFITYLAELPGLIIGMILVDSLGRKLSMIILTMVTVIFMLPLLSRQTGIVTTSLLVSARMFLSAAFSILGVYGKEVYPTSVRASGSGFATSAGRIGGIICPLVAVGLQCLRLKKMGDEERRRHGDGYTIDEALSTLGFGNFHGMALFFAGIGWVTDAMELTLLSFIGAAVRSEWLLSPTQESLLSSSVFGGMFFGALFWGFISDVYGRRMGIRGVTITMFGAGLLSAFSQNYKSMIILRFFLGFGAGGTHVFSSWYLEFISSSARGARVLALSAFWTCGEILEASFAWIIMPRLGWRWLLALSSLPSLMVLLVSSFVLESPRYLFMKGQTNEAIRVLEKVALINRKELPTGNLISDQQRIRIEENVPSEETHPLLSSTEKQTSSFKTCLKPLLELFSSELYFITILVWFLNFVHLFAYYGLALMISTLNSGQSDCGSLSILSKNVDSDSMYSDVFITYLAELPGLMIAAIIVDRLGRKLSMITLTMVTVTFMLPLLSHQTGTMTTVLLIGARMFLSASFAILGVFGKEVYPTSVRASGSGFATSVGRIGGMICPLVAVGLVRGCHQTLAVIMFGILILLSGISVIFFPFETKGRGLTDVANASK</sequence>
<feature type="transmembrane region" description="Helical" evidence="7">
    <location>
        <begin position="858"/>
        <end position="881"/>
    </location>
</feature>
<dbReference type="InterPro" id="IPR036259">
    <property type="entry name" value="MFS_trans_sf"/>
</dbReference>
<keyword evidence="3 7" id="KW-0812">Transmembrane</keyword>
<evidence type="ECO:0000259" key="8">
    <source>
        <dbReference type="PROSITE" id="PS50850"/>
    </source>
</evidence>
<feature type="transmembrane region" description="Helical" evidence="7">
    <location>
        <begin position="356"/>
        <end position="374"/>
    </location>
</feature>
<feature type="transmembrane region" description="Helical" evidence="7">
    <location>
        <begin position="834"/>
        <end position="852"/>
    </location>
</feature>
<dbReference type="Pfam" id="PF07690">
    <property type="entry name" value="MFS_1"/>
    <property type="match status" value="1"/>
</dbReference>
<evidence type="ECO:0000313" key="9">
    <source>
        <dbReference type="EMBL" id="KAG8376297.1"/>
    </source>
</evidence>
<reference evidence="9" key="1">
    <citation type="submission" date="2019-10" db="EMBL/GenBank/DDBJ databases">
        <authorList>
            <person name="Zhang R."/>
            <person name="Pan Y."/>
            <person name="Wang J."/>
            <person name="Ma R."/>
            <person name="Yu S."/>
        </authorList>
    </citation>
    <scope>NUCLEOTIDE SEQUENCE</scope>
    <source>
        <strain evidence="9">LA-IB0</strain>
        <tissue evidence="9">Leaf</tissue>
    </source>
</reference>
<comment type="subcellular location">
    <subcellularLocation>
        <location evidence="1">Membrane</location>
        <topology evidence="1">Multi-pass membrane protein</topology>
    </subcellularLocation>
</comment>